<proteinExistence type="predicted"/>
<dbReference type="InterPro" id="IPR038607">
    <property type="entry name" value="PhoD-like_sf"/>
</dbReference>
<dbReference type="InterPro" id="IPR029052">
    <property type="entry name" value="Metallo-depent_PP-like"/>
</dbReference>
<evidence type="ECO:0000259" key="1">
    <source>
        <dbReference type="Pfam" id="PF09423"/>
    </source>
</evidence>
<dbReference type="Pfam" id="PF16655">
    <property type="entry name" value="PhoD_N"/>
    <property type="match status" value="1"/>
</dbReference>
<dbReference type="PANTHER" id="PTHR43606">
    <property type="entry name" value="PHOSPHATASE, PUTATIVE (AFU_ORTHOLOGUE AFUA_6G08710)-RELATED"/>
    <property type="match status" value="1"/>
</dbReference>
<feature type="domain" description="PhoD-like phosphatase metallophosphatase" evidence="1">
    <location>
        <begin position="145"/>
        <end position="478"/>
    </location>
</feature>
<dbReference type="Proteomes" id="UP001589692">
    <property type="component" value="Unassembled WGS sequence"/>
</dbReference>
<keyword evidence="4" id="KW-1185">Reference proteome</keyword>
<gene>
    <name evidence="3" type="ORF">ACFFP0_20020</name>
</gene>
<organism evidence="3 4">
    <name type="scientific">Rhizobium puerariae</name>
    <dbReference type="NCBI Taxonomy" id="1585791"/>
    <lineage>
        <taxon>Bacteria</taxon>
        <taxon>Pseudomonadati</taxon>
        <taxon>Pseudomonadota</taxon>
        <taxon>Alphaproteobacteria</taxon>
        <taxon>Hyphomicrobiales</taxon>
        <taxon>Rhizobiaceae</taxon>
        <taxon>Rhizobium/Agrobacterium group</taxon>
        <taxon>Rhizobium</taxon>
    </lineage>
</organism>
<dbReference type="PANTHER" id="PTHR43606:SF2">
    <property type="entry name" value="ALKALINE PHOSPHATASE FAMILY PROTEIN (AFU_ORTHOLOGUE AFUA_5G03860)"/>
    <property type="match status" value="1"/>
</dbReference>
<reference evidence="3 4" key="1">
    <citation type="submission" date="2024-09" db="EMBL/GenBank/DDBJ databases">
        <authorList>
            <person name="Sun Q."/>
            <person name="Mori K."/>
        </authorList>
    </citation>
    <scope>NUCLEOTIDE SEQUENCE [LARGE SCALE GENOMIC DNA]</scope>
    <source>
        <strain evidence="3 4">TBRC 4938</strain>
    </source>
</reference>
<dbReference type="Gene3D" id="3.60.21.70">
    <property type="entry name" value="PhoD-like phosphatase"/>
    <property type="match status" value="1"/>
</dbReference>
<dbReference type="SUPFAM" id="SSF56300">
    <property type="entry name" value="Metallo-dependent phosphatases"/>
    <property type="match status" value="1"/>
</dbReference>
<evidence type="ECO:0000259" key="2">
    <source>
        <dbReference type="Pfam" id="PF16655"/>
    </source>
</evidence>
<dbReference type="CDD" id="cd07389">
    <property type="entry name" value="MPP_PhoD"/>
    <property type="match status" value="1"/>
</dbReference>
<dbReference type="RefSeq" id="WP_377263963.1">
    <property type="nucleotide sequence ID" value="NZ_JBHMAA010000024.1"/>
</dbReference>
<accession>A0ABV6AKI8</accession>
<sequence>MKRRHFVAGAGLALAAPSLIIRNVAAQALASGAGFPFSVASGDPTSDAVVLWTKLARAADDLTPVANGSVEVEWIVANDERLTDIVRRGVGIARPEFGHSVHVDVEGLQPDRWYWYAFRLGGEMSPVGRTRTLPSASAALSRFRFNVVSCQHWENGYFDAYDGMAEDDASFVLHLGDYIYEVGRGGVRSHESKTAPANLDDYRRRHALYKTDAALRRAHERLPFMVTLDNHDALTENTDDMAKLKLRAAAYQAWYEFQPVRNAPLLSSPAMPILRGRDIGGLLRLSIPDTRQFKDSESVCAAGTDRNFAFGVFQKACEASEAAGRSMLGAPQETWLDERLKTSQARWNVLASTVMMTPFDMDHEGALYRYLQSWDGYPAERARILDQIEKYRVSNPIAIAGDIHSNLVSDVVRRAGDDPKTALMSEFVGTSISSLWPEPLAKPMRDALPANPHIRHYEYTRRGYLRMTVTEDRWTTDLRTIDFTDKPGGKVSTDRSFVVENGQTGVKAA</sequence>
<name>A0ABV6AKI8_9HYPH</name>
<dbReference type="InterPro" id="IPR052900">
    <property type="entry name" value="Phospholipid_Metab_Enz"/>
</dbReference>
<comment type="caution">
    <text evidence="3">The sequence shown here is derived from an EMBL/GenBank/DDBJ whole genome shotgun (WGS) entry which is preliminary data.</text>
</comment>
<evidence type="ECO:0000313" key="4">
    <source>
        <dbReference type="Proteomes" id="UP001589692"/>
    </source>
</evidence>
<protein>
    <submittedName>
        <fullName evidence="3">Alkaline phosphatase D family protein</fullName>
    </submittedName>
</protein>
<dbReference type="EMBL" id="JBHMAA010000024">
    <property type="protein sequence ID" value="MFB9951139.1"/>
    <property type="molecule type" value="Genomic_DNA"/>
</dbReference>
<feature type="domain" description="Phospholipase D N-terminal" evidence="2">
    <location>
        <begin position="38"/>
        <end position="132"/>
    </location>
</feature>
<dbReference type="Pfam" id="PF09423">
    <property type="entry name" value="PhoD"/>
    <property type="match status" value="1"/>
</dbReference>
<dbReference type="InterPro" id="IPR018946">
    <property type="entry name" value="PhoD-like_MPP"/>
</dbReference>
<dbReference type="Gene3D" id="2.60.40.380">
    <property type="entry name" value="Purple acid phosphatase-like, N-terminal"/>
    <property type="match status" value="1"/>
</dbReference>
<evidence type="ECO:0000313" key="3">
    <source>
        <dbReference type="EMBL" id="MFB9951139.1"/>
    </source>
</evidence>
<dbReference type="InterPro" id="IPR032093">
    <property type="entry name" value="PhoD_N"/>
</dbReference>